<evidence type="ECO:0000256" key="9">
    <source>
        <dbReference type="ARBA" id="ARBA00023054"/>
    </source>
</evidence>
<protein>
    <recommendedName>
        <fullName evidence="12">Dynactin subunit 4</fullName>
    </recommendedName>
</protein>
<keyword evidence="9" id="KW-0175">Coiled coil</keyword>
<evidence type="ECO:0000256" key="7">
    <source>
        <dbReference type="ARBA" id="ARBA00022843"/>
    </source>
</evidence>
<keyword evidence="6" id="KW-0597">Phosphoprotein</keyword>
<dbReference type="Pfam" id="PF05502">
    <property type="entry name" value="Dynactin_p62"/>
    <property type="match status" value="2"/>
</dbReference>
<dbReference type="STRING" id="13370.A0A448YST1"/>
<evidence type="ECO:0000313" key="14">
    <source>
        <dbReference type="EMBL" id="VEU23950.1"/>
    </source>
</evidence>
<evidence type="ECO:0000256" key="5">
    <source>
        <dbReference type="ARBA" id="ARBA00022499"/>
    </source>
</evidence>
<keyword evidence="7" id="KW-0832">Ubl conjugation</keyword>
<dbReference type="GO" id="GO:0005869">
    <property type="term" value="C:dynactin complex"/>
    <property type="evidence" value="ECO:0007669"/>
    <property type="project" value="InterPro"/>
</dbReference>
<sequence length="439" mass="49249">MISYFCACREPIDSTASPPLTLYDPSTFHPLHSLQFCAQCNQLKCHRCIQYQITSKFCPQCVQQMSIDSLYCSRSCFTCPQCLLHLLAVTSESLRNESGKITGKIFHFKCPSCDWSYSTDVIKKPQALQSIIVSIRDSQDPVTTRFAELQEFYSKQLEVSNRKETSRYGLKTPSFHLPSSESSPPQLALLQTPPTSSLTHVLLPLPTAVRAAYQTSCKSCKEILTLPSKEAASSRLSKTSNATDYIPKMWVTRLRGDDRKGYWTQNKSTGLLLSFRNPLKEPISIKITLPNLQDFNASAKVRVNVPCSEFEVGARPEEDDRKLENYIKSIPTVLLTDRSKISRVELMTRPADSLERISFKKRVSDGIAGESSESSFSDEPADSGINWTSIRVNVEVKGGELQAIIVPFYVEVGRKEEKYGYWVRVELGSESSSEATLVS</sequence>
<keyword evidence="15" id="KW-1185">Reference proteome</keyword>
<evidence type="ECO:0000256" key="3">
    <source>
        <dbReference type="ARBA" id="ARBA00004657"/>
    </source>
</evidence>
<dbReference type="PANTHER" id="PTHR13034:SF2">
    <property type="entry name" value="DYNACTIN SUBUNIT 4"/>
    <property type="match status" value="1"/>
</dbReference>
<keyword evidence="5" id="KW-1017">Isopeptide bond</keyword>
<comment type="similarity">
    <text evidence="11">Belongs to the dynactin subunit 4 family.</text>
</comment>
<accession>A0A448YST1</accession>
<evidence type="ECO:0000256" key="10">
    <source>
        <dbReference type="ARBA" id="ARBA00023212"/>
    </source>
</evidence>
<dbReference type="InParanoid" id="A0A448YST1"/>
<gene>
    <name evidence="14" type="ORF">BRENAR_LOCUS4679</name>
</gene>
<name>A0A448YST1_BRENA</name>
<comment type="subunit">
    <text evidence="13">Subunit of dynactin, a multiprotein complex part of a tripartite complex with dynein and a adapter, such as BICDL1, BICD2 or HOOK3. The dynactin complex is built around ACTR1A/ACTB filament and consists of an actin-related filament composed of a shoulder domain, a pointed end and a barbed end. Its length is defined by its flexible shoulder domain. The soulder is composed of 2 DCTN1 subunits, 4 DCTN2 and 2 DCTN3. The 4 DCNT2 (via N-terminus) bind the ACTR1A filament and act as molecular rulers to determine the length. The pointed end is important for binding dynein-dynactin cargo adapters. Consists of 4 subunits: ACTR10, DCNT4, DCTN5 and DCTN6. The barbed end is composed of a CAPZA1:CAPZB heterodimers, which binds ACTR1A/ACTB filament and dynactin and stabilizes dynactin. Interacts with ATP7B, but not ATP7A, in a copper-dependent manner. Interacts with ANK2; this interaction is required for localization at costameres. Interacts with N4BP2L1.</text>
</comment>
<keyword evidence="10" id="KW-0206">Cytoskeleton</keyword>
<evidence type="ECO:0000256" key="13">
    <source>
        <dbReference type="ARBA" id="ARBA00093507"/>
    </source>
</evidence>
<evidence type="ECO:0000256" key="8">
    <source>
        <dbReference type="ARBA" id="ARBA00022990"/>
    </source>
</evidence>
<dbReference type="Proteomes" id="UP000290900">
    <property type="component" value="Unassembled WGS sequence"/>
</dbReference>
<proteinExistence type="inferred from homology"/>
<evidence type="ECO:0000313" key="15">
    <source>
        <dbReference type="Proteomes" id="UP000290900"/>
    </source>
</evidence>
<dbReference type="InterPro" id="IPR008603">
    <property type="entry name" value="DCTN4"/>
</dbReference>
<dbReference type="AlphaFoldDB" id="A0A448YST1"/>
<dbReference type="PANTHER" id="PTHR13034">
    <property type="entry name" value="DYNACTIN P62 SUBUNIT"/>
    <property type="match status" value="1"/>
</dbReference>
<evidence type="ECO:0000256" key="11">
    <source>
        <dbReference type="ARBA" id="ARBA00034776"/>
    </source>
</evidence>
<evidence type="ECO:0000256" key="2">
    <source>
        <dbReference type="ARBA" id="ARBA00004529"/>
    </source>
</evidence>
<organism evidence="14 15">
    <name type="scientific">Brettanomyces naardenensis</name>
    <name type="common">Yeast</name>
    <dbReference type="NCBI Taxonomy" id="13370"/>
    <lineage>
        <taxon>Eukaryota</taxon>
        <taxon>Fungi</taxon>
        <taxon>Dikarya</taxon>
        <taxon>Ascomycota</taxon>
        <taxon>Saccharomycotina</taxon>
        <taxon>Pichiomycetes</taxon>
        <taxon>Pichiales</taxon>
        <taxon>Pichiaceae</taxon>
        <taxon>Brettanomyces</taxon>
    </lineage>
</organism>
<dbReference type="GO" id="GO:0001725">
    <property type="term" value="C:stress fiber"/>
    <property type="evidence" value="ECO:0007669"/>
    <property type="project" value="UniProtKB-SubCell"/>
</dbReference>
<keyword evidence="4" id="KW-0963">Cytoplasm</keyword>
<evidence type="ECO:0000256" key="1">
    <source>
        <dbReference type="ARBA" id="ARBA00004300"/>
    </source>
</evidence>
<comment type="subcellular location">
    <subcellularLocation>
        <location evidence="1">Cytoplasm</location>
        <location evidence="1">Cytoskeleton</location>
        <location evidence="1">Microtubule organizing center</location>
        <location evidence="1">Centrosome</location>
    </subcellularLocation>
    <subcellularLocation>
        <location evidence="2">Cytoplasm</location>
        <location evidence="2">Cytoskeleton</location>
        <location evidence="2">Stress fiber</location>
    </subcellularLocation>
    <subcellularLocation>
        <location evidence="3">Cytoplasm</location>
        <location evidence="3">Myofibril</location>
    </subcellularLocation>
</comment>
<evidence type="ECO:0000256" key="6">
    <source>
        <dbReference type="ARBA" id="ARBA00022553"/>
    </source>
</evidence>
<evidence type="ECO:0000256" key="4">
    <source>
        <dbReference type="ARBA" id="ARBA00022490"/>
    </source>
</evidence>
<dbReference type="EMBL" id="CAACVR010000067">
    <property type="protein sequence ID" value="VEU23950.1"/>
    <property type="molecule type" value="Genomic_DNA"/>
</dbReference>
<reference evidence="14 15" key="1">
    <citation type="submission" date="2018-12" db="EMBL/GenBank/DDBJ databases">
        <authorList>
            <person name="Tiukova I."/>
            <person name="Dainat J."/>
        </authorList>
    </citation>
    <scope>NUCLEOTIDE SEQUENCE [LARGE SCALE GENOMIC DNA]</scope>
</reference>
<keyword evidence="8" id="KW-0007">Acetylation</keyword>
<dbReference type="OrthoDB" id="3992908at2759"/>
<evidence type="ECO:0000256" key="12">
    <source>
        <dbReference type="ARBA" id="ARBA00034864"/>
    </source>
</evidence>